<accession>A0A4U8TQH6</accession>
<feature type="transmembrane region" description="Helical" evidence="5">
    <location>
        <begin position="60"/>
        <end position="78"/>
    </location>
</feature>
<dbReference type="Pfam" id="PF05154">
    <property type="entry name" value="TM2"/>
    <property type="match status" value="1"/>
</dbReference>
<feature type="transmembrane region" description="Helical" evidence="5">
    <location>
        <begin position="120"/>
        <end position="149"/>
    </location>
</feature>
<evidence type="ECO:0000256" key="1">
    <source>
        <dbReference type="ARBA" id="ARBA00004141"/>
    </source>
</evidence>
<evidence type="ECO:0000256" key="5">
    <source>
        <dbReference type="SAM" id="Phobius"/>
    </source>
</evidence>
<dbReference type="STRING" id="425400.LS65_10275"/>
<dbReference type="Proteomes" id="UP000029707">
    <property type="component" value="Unassembled WGS sequence"/>
</dbReference>
<reference evidence="7 8" key="1">
    <citation type="journal article" date="2014" name="Genome Announc.">
        <title>Draft genome sequences of eight enterohepatic helicobacter species isolated from both laboratory and wild rodents.</title>
        <authorList>
            <person name="Sheh A."/>
            <person name="Shen Z."/>
            <person name="Fox J.G."/>
        </authorList>
    </citation>
    <scope>NUCLEOTIDE SEQUENCE [LARGE SCALE GENOMIC DNA]</scope>
    <source>
        <strain evidence="7 8">MIT 01-6451</strain>
    </source>
</reference>
<dbReference type="AlphaFoldDB" id="A0A4U8TQH6"/>
<evidence type="ECO:0000256" key="3">
    <source>
        <dbReference type="ARBA" id="ARBA00022989"/>
    </source>
</evidence>
<organism evidence="7 8">
    <name type="scientific">Helicobacter japonicus</name>
    <dbReference type="NCBI Taxonomy" id="425400"/>
    <lineage>
        <taxon>Bacteria</taxon>
        <taxon>Pseudomonadati</taxon>
        <taxon>Campylobacterota</taxon>
        <taxon>Epsilonproteobacteria</taxon>
        <taxon>Campylobacterales</taxon>
        <taxon>Helicobacteraceae</taxon>
        <taxon>Helicobacter</taxon>
    </lineage>
</organism>
<feature type="domain" description="TM2" evidence="6">
    <location>
        <begin position="57"/>
        <end position="104"/>
    </location>
</feature>
<comment type="caution">
    <text evidence="7">The sequence shown here is derived from an EMBL/GenBank/DDBJ whole genome shotgun (WGS) entry which is preliminary data.</text>
</comment>
<evidence type="ECO:0000256" key="4">
    <source>
        <dbReference type="ARBA" id="ARBA00023136"/>
    </source>
</evidence>
<dbReference type="EMBL" id="JRMQ02000002">
    <property type="protein sequence ID" value="TLE02797.1"/>
    <property type="molecule type" value="Genomic_DNA"/>
</dbReference>
<name>A0A4U8TQH6_9HELI</name>
<sequence>MQEGQETQGNNGALQASIVGENWKGKVTKDSLSSLQGRLAQIKNANSIGSLGFLQLKSPVVGLILGLLFGGFAADRFYKGDVGLGILKLLVVWGSFFMAMMVGAFSTAVGAVAAGEAGAAAGMVAGLGFGFVGFLIGFFWILLDLLLVWKGIKRDNFNKINTQLLLCGV</sequence>
<feature type="transmembrane region" description="Helical" evidence="5">
    <location>
        <begin position="90"/>
        <end position="114"/>
    </location>
</feature>
<keyword evidence="8" id="KW-1185">Reference proteome</keyword>
<dbReference type="RefSeq" id="WP_052061194.1">
    <property type="nucleotide sequence ID" value="NZ_CAJUDB010000001.1"/>
</dbReference>
<keyword evidence="3 5" id="KW-1133">Transmembrane helix</keyword>
<proteinExistence type="predicted"/>
<evidence type="ECO:0000313" key="7">
    <source>
        <dbReference type="EMBL" id="TLE02797.1"/>
    </source>
</evidence>
<evidence type="ECO:0000313" key="8">
    <source>
        <dbReference type="Proteomes" id="UP000029707"/>
    </source>
</evidence>
<dbReference type="InterPro" id="IPR007829">
    <property type="entry name" value="TM2"/>
</dbReference>
<gene>
    <name evidence="7" type="ORF">LS65_002410</name>
</gene>
<comment type="subcellular location">
    <subcellularLocation>
        <location evidence="1">Membrane</location>
        <topology evidence="1">Multi-pass membrane protein</topology>
    </subcellularLocation>
</comment>
<evidence type="ECO:0000256" key="2">
    <source>
        <dbReference type="ARBA" id="ARBA00022692"/>
    </source>
</evidence>
<evidence type="ECO:0000259" key="6">
    <source>
        <dbReference type="Pfam" id="PF05154"/>
    </source>
</evidence>
<dbReference type="GO" id="GO:0016020">
    <property type="term" value="C:membrane"/>
    <property type="evidence" value="ECO:0007669"/>
    <property type="project" value="UniProtKB-SubCell"/>
</dbReference>
<dbReference type="OrthoDB" id="5326257at2"/>
<keyword evidence="4 5" id="KW-0472">Membrane</keyword>
<protein>
    <submittedName>
        <fullName evidence="7">NINE protein</fullName>
    </submittedName>
</protein>
<keyword evidence="2 5" id="KW-0812">Transmembrane</keyword>